<dbReference type="Proteomes" id="UP000538955">
    <property type="component" value="Unassembled WGS sequence"/>
</dbReference>
<dbReference type="GeneID" id="93668617"/>
<dbReference type="PANTHER" id="PTHR43433:SF4">
    <property type="entry name" value="NON-HEME CHLOROPEROXIDASE-RELATED"/>
    <property type="match status" value="1"/>
</dbReference>
<dbReference type="InterPro" id="IPR050471">
    <property type="entry name" value="AB_hydrolase"/>
</dbReference>
<evidence type="ECO:0000313" key="5">
    <source>
        <dbReference type="Proteomes" id="UP000291949"/>
    </source>
</evidence>
<evidence type="ECO:0000313" key="4">
    <source>
        <dbReference type="EMBL" id="TBW76723.1"/>
    </source>
</evidence>
<organism evidence="4 5">
    <name type="scientific">Staphylococcus capitis</name>
    <dbReference type="NCBI Taxonomy" id="29388"/>
    <lineage>
        <taxon>Bacteria</taxon>
        <taxon>Bacillati</taxon>
        <taxon>Bacillota</taxon>
        <taxon>Bacilli</taxon>
        <taxon>Bacillales</taxon>
        <taxon>Staphylococcaceae</taxon>
        <taxon>Staphylococcus</taxon>
    </lineage>
</organism>
<protein>
    <submittedName>
        <fullName evidence="4">Alpha/beta hydrolase</fullName>
    </submittedName>
</protein>
<evidence type="ECO:0000259" key="1">
    <source>
        <dbReference type="Pfam" id="PF12146"/>
    </source>
</evidence>
<dbReference type="EMBL" id="JABBMI010000069">
    <property type="protein sequence ID" value="NMK54783.1"/>
    <property type="molecule type" value="Genomic_DNA"/>
</dbReference>
<dbReference type="AlphaFoldDB" id="A0A7X9WF62"/>
<dbReference type="PRINTS" id="PR00111">
    <property type="entry name" value="ABHYDROLASE"/>
</dbReference>
<reference evidence="6 7" key="2">
    <citation type="submission" date="2020-04" db="EMBL/GenBank/DDBJ databases">
        <title>The Epidemiology and Molecular Characteristics of Linezolid-Resistant Staphylococcus capitis in Huashan Hospital, Shanghai.</title>
        <authorList>
            <person name="Ding L."/>
            <person name="Li P."/>
            <person name="Yang Y."/>
            <person name="Lin D."/>
            <person name="Xu X."/>
        </authorList>
    </citation>
    <scope>NUCLEOTIDE SEQUENCE [LARGE SCALE GENOMIC DNA]</scope>
    <source>
        <strain evidence="3 7">12-86</strain>
        <strain evidence="2 6">17-84</strain>
    </source>
</reference>
<name>A0A7X9WF62_STACP</name>
<feature type="domain" description="Serine aminopeptidase S33" evidence="1">
    <location>
        <begin position="34"/>
        <end position="263"/>
    </location>
</feature>
<dbReference type="EMBL" id="SCHC01000002">
    <property type="protein sequence ID" value="TBW76723.1"/>
    <property type="molecule type" value="Genomic_DNA"/>
</dbReference>
<dbReference type="Gene3D" id="3.40.50.1820">
    <property type="entry name" value="alpha/beta hydrolase"/>
    <property type="match status" value="1"/>
</dbReference>
<dbReference type="SMR" id="A0A7X9WF62"/>
<proteinExistence type="predicted"/>
<dbReference type="Proteomes" id="UP000291949">
    <property type="component" value="Unassembled WGS sequence"/>
</dbReference>
<gene>
    <name evidence="4" type="ORF">EQ811_07600</name>
    <name evidence="3" type="ORF">HHM13_07360</name>
    <name evidence="2" type="ORF">HHM24_08615</name>
</gene>
<dbReference type="RefSeq" id="WP_023351151.1">
    <property type="nucleotide sequence ID" value="NZ_AP014956.1"/>
</dbReference>
<evidence type="ECO:0000313" key="2">
    <source>
        <dbReference type="EMBL" id="NMK54783.1"/>
    </source>
</evidence>
<dbReference type="GO" id="GO:0016787">
    <property type="term" value="F:hydrolase activity"/>
    <property type="evidence" value="ECO:0007669"/>
    <property type="project" value="UniProtKB-KW"/>
</dbReference>
<dbReference type="InterPro" id="IPR029058">
    <property type="entry name" value="AB_hydrolase_fold"/>
</dbReference>
<reference evidence="4 5" key="1">
    <citation type="journal article" date="2019" name="Sci. Transl. Med.">
        <title>Quorum sensing between bacterial species on the skin protects against epidermal injury in atopic dermatitis.</title>
        <authorList>
            <person name="Williams M.R."/>
        </authorList>
    </citation>
    <scope>NUCLEOTIDE SEQUENCE [LARGE SCALE GENOMIC DNA]</scope>
    <source>
        <strain evidence="4 5">H8</strain>
    </source>
</reference>
<evidence type="ECO:0000313" key="7">
    <source>
        <dbReference type="Proteomes" id="UP000550736"/>
    </source>
</evidence>
<dbReference type="InterPro" id="IPR022742">
    <property type="entry name" value="Hydrolase_4"/>
</dbReference>
<keyword evidence="6" id="KW-1185">Reference proteome</keyword>
<keyword evidence="4" id="KW-0378">Hydrolase</keyword>
<accession>A0A7X9WF62</accession>
<evidence type="ECO:0000313" key="6">
    <source>
        <dbReference type="Proteomes" id="UP000538955"/>
    </source>
</evidence>
<dbReference type="EMBL" id="JABBLX010000023">
    <property type="protein sequence ID" value="NMK97907.1"/>
    <property type="molecule type" value="Genomic_DNA"/>
</dbReference>
<sequence length="290" mass="33415">MIKQNFTTKVYPLKRFKDEYSEVAYAGDMNSNNVIVFIHGALLTYKIMTMFEPYFREYKMIFVNCPSRGKSSDLDRDTHTLDDYSERIYDVLTQVVEEQQIHELSIVGYSMGGMIATRLLKYNTLPITHLIYLHSAAKITPDASMLARLFTNNSKRDILKDEVKAVKNLPQYILNKTIYAHKENALDLIQFVAPIKTIITDILYTIKTDYLPDIDEIKQFPKIMFMSGKEDQIIPYTDSQATLEKFKQLGGETKEILYPGIGHIDFPSVLETTSKDQIGVVDHIKNWISN</sequence>
<evidence type="ECO:0000313" key="3">
    <source>
        <dbReference type="EMBL" id="NMK97907.1"/>
    </source>
</evidence>
<dbReference type="InterPro" id="IPR000073">
    <property type="entry name" value="AB_hydrolase_1"/>
</dbReference>
<dbReference type="PANTHER" id="PTHR43433">
    <property type="entry name" value="HYDROLASE, ALPHA/BETA FOLD FAMILY PROTEIN"/>
    <property type="match status" value="1"/>
</dbReference>
<dbReference type="SUPFAM" id="SSF53474">
    <property type="entry name" value="alpha/beta-Hydrolases"/>
    <property type="match status" value="1"/>
</dbReference>
<dbReference type="Proteomes" id="UP000550736">
    <property type="component" value="Unassembled WGS sequence"/>
</dbReference>
<dbReference type="Pfam" id="PF12146">
    <property type="entry name" value="Hydrolase_4"/>
    <property type="match status" value="1"/>
</dbReference>
<comment type="caution">
    <text evidence="4">The sequence shown here is derived from an EMBL/GenBank/DDBJ whole genome shotgun (WGS) entry which is preliminary data.</text>
</comment>